<dbReference type="Proteomes" id="UP000244755">
    <property type="component" value="Chromosome 1"/>
</dbReference>
<evidence type="ECO:0000313" key="3">
    <source>
        <dbReference type="Proteomes" id="UP000244755"/>
    </source>
</evidence>
<feature type="compositionally biased region" description="Low complexity" evidence="1">
    <location>
        <begin position="82"/>
        <end position="93"/>
    </location>
</feature>
<evidence type="ECO:0000313" key="2">
    <source>
        <dbReference type="EMBL" id="AWB20928.1"/>
    </source>
</evidence>
<proteinExistence type="predicted"/>
<feature type="compositionally biased region" description="Basic and acidic residues" evidence="1">
    <location>
        <begin position="100"/>
        <end position="118"/>
    </location>
</feature>
<name>A0A2R4WHB1_9HYPH</name>
<dbReference type="RefSeq" id="WP_099952817.1">
    <property type="nucleotide sequence ID" value="NZ_CP028843.1"/>
</dbReference>
<organism evidence="2 3">
    <name type="scientific">Methylobacterium currus</name>
    <dbReference type="NCBI Taxonomy" id="2051553"/>
    <lineage>
        <taxon>Bacteria</taxon>
        <taxon>Pseudomonadati</taxon>
        <taxon>Pseudomonadota</taxon>
        <taxon>Alphaproteobacteria</taxon>
        <taxon>Hyphomicrobiales</taxon>
        <taxon>Methylobacteriaceae</taxon>
        <taxon>Methylobacterium</taxon>
    </lineage>
</organism>
<gene>
    <name evidence="2" type="ORF">DA075_08400</name>
</gene>
<feature type="region of interest" description="Disordered" evidence="1">
    <location>
        <begin position="77"/>
        <end position="118"/>
    </location>
</feature>
<dbReference type="AlphaFoldDB" id="A0A2R4WHB1"/>
<keyword evidence="3" id="KW-1185">Reference proteome</keyword>
<dbReference type="OrthoDB" id="8000465at2"/>
<protein>
    <submittedName>
        <fullName evidence="2">Uncharacterized protein</fullName>
    </submittedName>
</protein>
<evidence type="ECO:0000256" key="1">
    <source>
        <dbReference type="SAM" id="MobiDB-lite"/>
    </source>
</evidence>
<dbReference type="EMBL" id="CP028843">
    <property type="protein sequence ID" value="AWB20928.1"/>
    <property type="molecule type" value="Genomic_DNA"/>
</dbReference>
<accession>A0A2R4WHB1</accession>
<reference evidence="2 3" key="1">
    <citation type="submission" date="2018-04" db="EMBL/GenBank/DDBJ databases">
        <title>Methylobacterium sp. PR1016A genome.</title>
        <authorList>
            <person name="Park W."/>
        </authorList>
    </citation>
    <scope>NUCLEOTIDE SEQUENCE [LARGE SCALE GENOMIC DNA]</scope>
    <source>
        <strain evidence="2 3">PR1016A</strain>
    </source>
</reference>
<dbReference type="KEGG" id="mee:DA075_08400"/>
<sequence length="118" mass="13194">MPRASASVPRAPDVRFRVEPGDIPAEKVARRLHLTPAAFEACKVRLFMRGFPRPDPDTGMYDLEAIDRWRHRRHPGLFPELTAGGEAPTPAAPVKSFGELAREGERLRREAAKGRRNG</sequence>